<name>A0A2W1N7R3_PAEXE</name>
<evidence type="ECO:0000256" key="1">
    <source>
        <dbReference type="ARBA" id="ARBA00023125"/>
    </source>
</evidence>
<sequence length="148" mass="16571">MRLTTYTDYALRILIYLAAQSERQLASIKEIAETFDVSNHHISKIVFELGKLGLIETTRGRNGGICLAIDTAEINIGYVVRKTEETLNIVECFDDQTNTCKISCACRLKHILKDALDAYLQVLDSYTLADVMVNRQTLSSLINVAPTK</sequence>
<dbReference type="GO" id="GO:0005829">
    <property type="term" value="C:cytosol"/>
    <property type="evidence" value="ECO:0007669"/>
    <property type="project" value="TreeGrafter"/>
</dbReference>
<organism evidence="4 5">
    <name type="scientific">Paenibacillus xerothermodurans</name>
    <dbReference type="NCBI Taxonomy" id="1977292"/>
    <lineage>
        <taxon>Bacteria</taxon>
        <taxon>Bacillati</taxon>
        <taxon>Bacillota</taxon>
        <taxon>Bacilli</taxon>
        <taxon>Bacillales</taxon>
        <taxon>Paenibacillaceae</taxon>
        <taxon>Paenibacillus</taxon>
    </lineage>
</organism>
<dbReference type="Gene3D" id="1.10.10.10">
    <property type="entry name" value="Winged helix-like DNA-binding domain superfamily/Winged helix DNA-binding domain"/>
    <property type="match status" value="1"/>
</dbReference>
<protein>
    <recommendedName>
        <fullName evidence="3">HTH-type transcriptional regulator NsrR</fullName>
    </recommendedName>
</protein>
<proteinExistence type="predicted"/>
<accession>A0A2W1N7R3</accession>
<dbReference type="Pfam" id="PF02082">
    <property type="entry name" value="Rrf2"/>
    <property type="match status" value="1"/>
</dbReference>
<evidence type="ECO:0000256" key="2">
    <source>
        <dbReference type="ARBA" id="ARBA00034078"/>
    </source>
</evidence>
<dbReference type="GO" id="GO:0003700">
    <property type="term" value="F:DNA-binding transcription factor activity"/>
    <property type="evidence" value="ECO:0007669"/>
    <property type="project" value="TreeGrafter"/>
</dbReference>
<evidence type="ECO:0000313" key="4">
    <source>
        <dbReference type="EMBL" id="PZE19630.1"/>
    </source>
</evidence>
<comment type="caution">
    <text evidence="4">The sequence shown here is derived from an EMBL/GenBank/DDBJ whole genome shotgun (WGS) entry which is preliminary data.</text>
</comment>
<evidence type="ECO:0000256" key="3">
    <source>
        <dbReference type="ARBA" id="ARBA00040173"/>
    </source>
</evidence>
<dbReference type="Proteomes" id="UP000214746">
    <property type="component" value="Unassembled WGS sequence"/>
</dbReference>
<dbReference type="PANTHER" id="PTHR33221:SF4">
    <property type="entry name" value="HTH-TYPE TRANSCRIPTIONAL REPRESSOR NSRR"/>
    <property type="match status" value="1"/>
</dbReference>
<dbReference type="InterPro" id="IPR036390">
    <property type="entry name" value="WH_DNA-bd_sf"/>
</dbReference>
<dbReference type="OrthoDB" id="9795923at2"/>
<dbReference type="EMBL" id="NHRJ02000014">
    <property type="protein sequence ID" value="PZE19630.1"/>
    <property type="molecule type" value="Genomic_DNA"/>
</dbReference>
<dbReference type="GO" id="GO:0003677">
    <property type="term" value="F:DNA binding"/>
    <property type="evidence" value="ECO:0007669"/>
    <property type="project" value="UniProtKB-KW"/>
</dbReference>
<gene>
    <name evidence="4" type="ORF">CBW46_016920</name>
</gene>
<keyword evidence="5" id="KW-1185">Reference proteome</keyword>
<comment type="cofactor">
    <cofactor evidence="2">
        <name>[2Fe-2S] cluster</name>
        <dbReference type="ChEBI" id="CHEBI:190135"/>
    </cofactor>
</comment>
<reference evidence="4" key="1">
    <citation type="submission" date="2018-06" db="EMBL/GenBank/DDBJ databases">
        <title>Paenibacillus xerothermodurans sp. nov. an extremely dry heat resistant spore forming bacterium isolated from the soil of Cape Canaveral, Florida.</title>
        <authorList>
            <person name="Seuylemezian A."/>
            <person name="Kaur N."/>
            <person name="Patil P."/>
            <person name="Patil P."/>
            <person name="Mayilraj S."/>
            <person name="Vaishampayan P."/>
        </authorList>
    </citation>
    <scope>NUCLEOTIDE SEQUENCE [LARGE SCALE GENOMIC DNA]</scope>
    <source>
        <strain evidence="4">ATCC 27380</strain>
    </source>
</reference>
<dbReference type="RefSeq" id="WP_089201177.1">
    <property type="nucleotide sequence ID" value="NZ_NHRJ02000014.1"/>
</dbReference>
<dbReference type="InterPro" id="IPR036388">
    <property type="entry name" value="WH-like_DNA-bd_sf"/>
</dbReference>
<dbReference type="PANTHER" id="PTHR33221">
    <property type="entry name" value="WINGED HELIX-TURN-HELIX TRANSCRIPTIONAL REGULATOR, RRF2 FAMILY"/>
    <property type="match status" value="1"/>
</dbReference>
<dbReference type="NCBIfam" id="TIGR00738">
    <property type="entry name" value="rrf2_super"/>
    <property type="match status" value="1"/>
</dbReference>
<dbReference type="AlphaFoldDB" id="A0A2W1N7R3"/>
<dbReference type="SUPFAM" id="SSF46785">
    <property type="entry name" value="Winged helix' DNA-binding domain"/>
    <property type="match status" value="1"/>
</dbReference>
<keyword evidence="1" id="KW-0238">DNA-binding</keyword>
<dbReference type="InterPro" id="IPR000944">
    <property type="entry name" value="Tscrpt_reg_Rrf2"/>
</dbReference>
<dbReference type="PROSITE" id="PS51197">
    <property type="entry name" value="HTH_RRF2_2"/>
    <property type="match status" value="1"/>
</dbReference>
<dbReference type="InterPro" id="IPR030489">
    <property type="entry name" value="TR_Rrf2-type_CS"/>
</dbReference>
<dbReference type="PROSITE" id="PS01332">
    <property type="entry name" value="HTH_RRF2_1"/>
    <property type="match status" value="1"/>
</dbReference>
<evidence type="ECO:0000313" key="5">
    <source>
        <dbReference type="Proteomes" id="UP000214746"/>
    </source>
</evidence>